<dbReference type="Proteomes" id="UP001552299">
    <property type="component" value="Unassembled WGS sequence"/>
</dbReference>
<feature type="compositionally biased region" description="Basic and acidic residues" evidence="4">
    <location>
        <begin position="218"/>
        <end position="231"/>
    </location>
</feature>
<evidence type="ECO:0000256" key="4">
    <source>
        <dbReference type="SAM" id="MobiDB-lite"/>
    </source>
</evidence>
<protein>
    <recommendedName>
        <fullName evidence="5">NAB domain-containing protein</fullName>
    </recommendedName>
</protein>
<gene>
    <name evidence="6" type="ORF">M5K25_004244</name>
</gene>
<comment type="caution">
    <text evidence="6">The sequence shown here is derived from an EMBL/GenBank/DDBJ whole genome shotgun (WGS) entry which is preliminary data.</text>
</comment>
<feature type="coiled-coil region" evidence="3">
    <location>
        <begin position="807"/>
        <end position="928"/>
    </location>
</feature>
<dbReference type="PROSITE" id="PS51774">
    <property type="entry name" value="NAB"/>
    <property type="match status" value="1"/>
</dbReference>
<evidence type="ECO:0000313" key="7">
    <source>
        <dbReference type="Proteomes" id="UP001552299"/>
    </source>
</evidence>
<evidence type="ECO:0000256" key="1">
    <source>
        <dbReference type="ARBA" id="ARBA00023054"/>
    </source>
</evidence>
<feature type="coiled-coil region" evidence="3">
    <location>
        <begin position="341"/>
        <end position="435"/>
    </location>
</feature>
<dbReference type="PANTHER" id="PTHR32258:SF6">
    <property type="entry name" value="PROTEIN NETWORKED 1A"/>
    <property type="match status" value="1"/>
</dbReference>
<feature type="coiled-coil region" evidence="3">
    <location>
        <begin position="1441"/>
        <end position="1468"/>
    </location>
</feature>
<dbReference type="SUPFAM" id="SSF57997">
    <property type="entry name" value="Tropomyosin"/>
    <property type="match status" value="1"/>
</dbReference>
<feature type="coiled-coil region" evidence="3">
    <location>
        <begin position="695"/>
        <end position="757"/>
    </location>
</feature>
<evidence type="ECO:0000256" key="2">
    <source>
        <dbReference type="ARBA" id="ARBA00038006"/>
    </source>
</evidence>
<dbReference type="PANTHER" id="PTHR32258">
    <property type="entry name" value="PROTEIN NETWORKED 4A"/>
    <property type="match status" value="1"/>
</dbReference>
<name>A0ABD0VLE6_DENTH</name>
<evidence type="ECO:0000256" key="3">
    <source>
        <dbReference type="SAM" id="Coils"/>
    </source>
</evidence>
<dbReference type="InterPro" id="IPR011684">
    <property type="entry name" value="NAB"/>
</dbReference>
<feature type="coiled-coil region" evidence="3">
    <location>
        <begin position="1665"/>
        <end position="1717"/>
    </location>
</feature>
<feature type="domain" description="NAB" evidence="5">
    <location>
        <begin position="13"/>
        <end position="93"/>
    </location>
</feature>
<evidence type="ECO:0000313" key="6">
    <source>
        <dbReference type="EMBL" id="KAL0925870.1"/>
    </source>
</evidence>
<comment type="similarity">
    <text evidence="2">Belongs to the NET family.</text>
</comment>
<keyword evidence="1 3" id="KW-0175">Coiled coil</keyword>
<proteinExistence type="inferred from homology"/>
<sequence>MSTFMHAESRRSYSWWWDSHSSPKNSKWLQENLTDMDLKVKAMIKLIEEDADSFARRAEMYYKKRPELMKFVEDFYRAYRALAERYNHATGALRHAHRTIAEAFPNHIPLALPDESPSTSPGTEIGPCTPEIPSPLRSLFDPDGLQKDTLAGPGHFHAINRNAAYPEENESFATKKGLKQLNEIFAPREIASRVKLHEGKVRKGLNFQEEEESVSQSEVHESEALSEHEVKQKENVTNEIKCLQEEVSQLSIENQKLKTQIELESLNLDSSRREVQSLRDAIIKLQSEKEAAFLRDQLSYERTSSMETEICNAKYEFGKLHEEIMMGIIKFCFAEEQCFSLKKANQRLKLELEQSKKVLDEIRALSVENQDLLEQAVKEKDNAKNETKRFHEQLLLVSNENESLKIQVLSETKHLQLSRAEVQSVRDTMSKLESDKEAAILMKQLSQKRICSLEAENYQAKDEIGKLHAEIVMGVIKLCAAEEQYLALAKEDQILKLELDDRKRVLEEIQKLSVESQNLLEQEVKEKENIKNKIECLQGEVSQLLIENQNMKSQIVSKAKRLDAYRTEVQNLTNAVSILEREKENAVFKNRLFLESITSLESEVFRAKEEISKLHEEVLMGIVKLCSAEEKHFAFENASQNLKSEIEERKTMFEELRISLQESGKQRVEAERSLQSWERLYNMSQEKVEHMTLEIQTHFEKLKDIERSKMGLEEEVRQLVDVNYNLNEHILAYDSKLKILQDEIVSLKEINGKLEDEINIHLEDSKLRQQELDSVKDYRDELDLKHKGLIEQMEVASLNMESLEILIKELQYGCAELKEGCRKLEDEKLMLFNKLQDMEIISERNAVLESTLSDAMEKIRVLEESCESLNTKDSTHVVEKAALFSQIKVISENMEKLSVKNNLLENSLTDANTELEVLRLKLKELVESSQLLSDQNSNLLLQKNALISEVESIHNSMTNLETKYAMLKVDHLNLEKEKEVSVTKIMELKDILKIKEEEHEFLFQSSNNCLLFLENQIHLLKDDGRFKEEELMVVQQEFMSYIIEVLVLQRCLCDMKHSFRTEKQKHESLIQSSEIQLVALDSKINLMREKAQLRDVEFEEQQQKYMNSLLEIFILQRCLSEMKEKNFILSHECQKHTEASRCAGELVSELECSKLLLKEENALLVGHNARLMDGINLLLESVDINKKLLNTDRNEDVFLETVLGELNNLLACISYSNDENQLLHMELSVYHTFLKQNTLEKVILGQELGRMDGQLLVFQRDQDLLFERCEKLGQDVNEKERTNESLKAELESLCSLLSDLSEDFSNLRGEKGALEEENNILLEEAVGLEHLYLFFRSSNAQNLQSLKLLEDAIGSLVAVKNDHEREIREREENLKVAENENKRIKEDLFIVVEELRSRTTMLEFDLFTTRHFFEELSLQVENGENLLKKKSMELLKAYQKLQSTQVELTKLCTKLDAANNKVDEAKMMKLQFDEKVAGLLEGHACKDVEIITTHEENRMLNEELNRLNGKFEMLQKREQCISSELQKKKSELDRCEGEITNLLLNIHVSAVNGAVFEDKMVEWAFAYDGLEICALVQREMLIEEISLRNAHAFKLQKKLDDLEKENIELKAIWNSCLPLFIFLEDGIAIVENQAHQLAYLCDDQVEKSNETRIGDLGTIAGALELQNLVSKIEGLEKLMLHINNQLKHERLLYASNLESARREIEELKLLASDKQLKQGKETSGGKDGQLMKDIELDQVSNSLVLSRIQSAESEDQMLKLWETAERDYSNSVSNSHGIEGVQDFRCEEHSSEIVAEKEVSVDKLEMSTEMKKSKVEWNRSVIERLSTGAEKLSALKTTAHELRAKVERSNKKERRKCSEHNVMQTKLKQAEEGILSLVDTDDKLRKKLEESLNGEQTECLDKRQVWEQVLIVMDQIERLELEMQEIHYFFAKFDEELESKRTQEGDRTPQVLLRDYIKGWRVGQGRKRGRICGCIRPKTQE</sequence>
<feature type="region of interest" description="Disordered" evidence="4">
    <location>
        <begin position="207"/>
        <end position="231"/>
    </location>
</feature>
<dbReference type="EMBL" id="JANQDX010000004">
    <property type="protein sequence ID" value="KAL0925870.1"/>
    <property type="molecule type" value="Genomic_DNA"/>
</dbReference>
<keyword evidence="7" id="KW-1185">Reference proteome</keyword>
<accession>A0ABD0VLE6</accession>
<organism evidence="6 7">
    <name type="scientific">Dendrobium thyrsiflorum</name>
    <name type="common">Pinecone-like raceme dendrobium</name>
    <name type="synonym">Orchid</name>
    <dbReference type="NCBI Taxonomy" id="117978"/>
    <lineage>
        <taxon>Eukaryota</taxon>
        <taxon>Viridiplantae</taxon>
        <taxon>Streptophyta</taxon>
        <taxon>Embryophyta</taxon>
        <taxon>Tracheophyta</taxon>
        <taxon>Spermatophyta</taxon>
        <taxon>Magnoliopsida</taxon>
        <taxon>Liliopsida</taxon>
        <taxon>Asparagales</taxon>
        <taxon>Orchidaceae</taxon>
        <taxon>Epidendroideae</taxon>
        <taxon>Malaxideae</taxon>
        <taxon>Dendrobiinae</taxon>
        <taxon>Dendrobium</taxon>
    </lineage>
</organism>
<evidence type="ECO:0000259" key="5">
    <source>
        <dbReference type="PROSITE" id="PS51774"/>
    </source>
</evidence>
<dbReference type="Pfam" id="PF07765">
    <property type="entry name" value="KIP1"/>
    <property type="match status" value="1"/>
</dbReference>
<feature type="coiled-coil region" evidence="3">
    <location>
        <begin position="1360"/>
        <end position="1387"/>
    </location>
</feature>
<feature type="coiled-coil region" evidence="3">
    <location>
        <begin position="1269"/>
        <end position="1324"/>
    </location>
</feature>
<feature type="coiled-coil region" evidence="3">
    <location>
        <begin position="502"/>
        <end position="617"/>
    </location>
</feature>
<feature type="coiled-coil region" evidence="3">
    <location>
        <begin position="1497"/>
        <end position="1545"/>
    </location>
</feature>
<reference evidence="6 7" key="1">
    <citation type="journal article" date="2024" name="Plant Biotechnol. J.">
        <title>Dendrobium thyrsiflorum genome and its molecular insights into genes involved in important horticultural traits.</title>
        <authorList>
            <person name="Chen B."/>
            <person name="Wang J.Y."/>
            <person name="Zheng P.J."/>
            <person name="Li K.L."/>
            <person name="Liang Y.M."/>
            <person name="Chen X.F."/>
            <person name="Zhang C."/>
            <person name="Zhao X."/>
            <person name="He X."/>
            <person name="Zhang G.Q."/>
            <person name="Liu Z.J."/>
            <person name="Xu Q."/>
        </authorList>
    </citation>
    <scope>NUCLEOTIDE SEQUENCE [LARGE SCALE GENOMIC DNA]</scope>
    <source>
        <strain evidence="6">GZMU011</strain>
    </source>
</reference>
<dbReference type="InterPro" id="IPR051861">
    <property type="entry name" value="NET_actin-binding_domain"/>
</dbReference>